<dbReference type="Pfam" id="PF00144">
    <property type="entry name" value="Beta-lactamase"/>
    <property type="match status" value="1"/>
</dbReference>
<feature type="non-terminal residue" evidence="2">
    <location>
        <position position="1"/>
    </location>
</feature>
<dbReference type="SUPFAM" id="SSF56601">
    <property type="entry name" value="beta-lactamase/transpeptidase-like"/>
    <property type="match status" value="1"/>
</dbReference>
<feature type="domain" description="Beta-lactamase-related" evidence="1">
    <location>
        <begin position="2"/>
        <end position="172"/>
    </location>
</feature>
<name>X0US68_9ZZZZ</name>
<evidence type="ECO:0000313" key="2">
    <source>
        <dbReference type="EMBL" id="GAG08545.1"/>
    </source>
</evidence>
<protein>
    <recommendedName>
        <fullName evidence="1">Beta-lactamase-related domain-containing protein</fullName>
    </recommendedName>
</protein>
<comment type="caution">
    <text evidence="2">The sequence shown here is derived from an EMBL/GenBank/DDBJ whole genome shotgun (WGS) entry which is preliminary data.</text>
</comment>
<dbReference type="PANTHER" id="PTHR46825:SF9">
    <property type="entry name" value="BETA-LACTAMASE-RELATED DOMAIN-CONTAINING PROTEIN"/>
    <property type="match status" value="1"/>
</dbReference>
<dbReference type="AlphaFoldDB" id="X0US68"/>
<dbReference type="Gene3D" id="3.40.710.10">
    <property type="entry name" value="DD-peptidase/beta-lactamase superfamily"/>
    <property type="match status" value="1"/>
</dbReference>
<dbReference type="InterPro" id="IPR012338">
    <property type="entry name" value="Beta-lactam/transpept-like"/>
</dbReference>
<proteinExistence type="predicted"/>
<organism evidence="2">
    <name type="scientific">marine sediment metagenome</name>
    <dbReference type="NCBI Taxonomy" id="412755"/>
    <lineage>
        <taxon>unclassified sequences</taxon>
        <taxon>metagenomes</taxon>
        <taxon>ecological metagenomes</taxon>
    </lineage>
</organism>
<accession>X0US68</accession>
<dbReference type="EMBL" id="BARS01024494">
    <property type="protein sequence ID" value="GAG08545.1"/>
    <property type="molecule type" value="Genomic_DNA"/>
</dbReference>
<dbReference type="InterPro" id="IPR001466">
    <property type="entry name" value="Beta-lactam-related"/>
</dbReference>
<evidence type="ECO:0000259" key="1">
    <source>
        <dbReference type="Pfam" id="PF00144"/>
    </source>
</evidence>
<dbReference type="PANTHER" id="PTHR46825">
    <property type="entry name" value="D-ALANYL-D-ALANINE-CARBOXYPEPTIDASE/ENDOPEPTIDASE AMPH"/>
    <property type="match status" value="1"/>
</dbReference>
<reference evidence="2" key="1">
    <citation type="journal article" date="2014" name="Front. Microbiol.">
        <title>High frequency of phylogenetically diverse reductive dehalogenase-homologous genes in deep subseafloor sedimentary metagenomes.</title>
        <authorList>
            <person name="Kawai M."/>
            <person name="Futagami T."/>
            <person name="Toyoda A."/>
            <person name="Takaki Y."/>
            <person name="Nishi S."/>
            <person name="Hori S."/>
            <person name="Arai W."/>
            <person name="Tsubouchi T."/>
            <person name="Morono Y."/>
            <person name="Uchiyama I."/>
            <person name="Ito T."/>
            <person name="Fujiyama A."/>
            <person name="Inagaki F."/>
            <person name="Takami H."/>
        </authorList>
    </citation>
    <scope>NUCLEOTIDE SEQUENCE</scope>
    <source>
        <strain evidence="2">Expedition CK06-06</strain>
    </source>
</reference>
<dbReference type="InterPro" id="IPR050491">
    <property type="entry name" value="AmpC-like"/>
</dbReference>
<gene>
    <name evidence="2" type="ORF">S01H1_38874</name>
</gene>
<sequence>YFYSGGAFQVLEQVVSDVTKQNYNQFMNARVLAKMGMKNSIYQYPLKERKFLKHAIAGYDGWSEKKIPGGWNNYACSGAGGMWSTPLDLAKFGLNITASYLGKSSGLISKKLAHKMLTRQNNTDFGLGVVVAGKGKNLYFWKAGHNYGYHSLLIMFPNRGKGLVIMTNSETGGTVINYITAVIAHEYDWPYYFPFFDELIEVPNY</sequence>